<accession>A0A1B9NH49</accession>
<evidence type="ECO:0000313" key="2">
    <source>
        <dbReference type="Proteomes" id="UP000093355"/>
    </source>
</evidence>
<reference evidence="1 2" key="1">
    <citation type="submission" date="2016-05" db="EMBL/GenBank/DDBJ databases">
        <authorList>
            <person name="Lavstsen T."/>
            <person name="Jespersen J.S."/>
        </authorList>
    </citation>
    <scope>NUCLEOTIDE SEQUENCE [LARGE SCALE GENOMIC DNA]</scope>
    <source>
        <strain evidence="1 2">YLB-01</strain>
    </source>
</reference>
<organism evidence="1 2">
    <name type="scientific">Microbacterium sediminis</name>
    <dbReference type="NCBI Taxonomy" id="904291"/>
    <lineage>
        <taxon>Bacteria</taxon>
        <taxon>Bacillati</taxon>
        <taxon>Actinomycetota</taxon>
        <taxon>Actinomycetes</taxon>
        <taxon>Micrococcales</taxon>
        <taxon>Microbacteriaceae</taxon>
        <taxon>Microbacterium</taxon>
    </lineage>
</organism>
<dbReference type="AlphaFoldDB" id="A0A1B9NH49"/>
<comment type="caution">
    <text evidence="1">The sequence shown here is derived from an EMBL/GenBank/DDBJ whole genome shotgun (WGS) entry which is preliminary data.</text>
</comment>
<name>A0A1B9NH49_9MICO</name>
<keyword evidence="2" id="KW-1185">Reference proteome</keyword>
<protein>
    <submittedName>
        <fullName evidence="1">Uncharacterized protein</fullName>
    </submittedName>
</protein>
<sequence>MWLLVASLLILRRGRADRSIMYSAVTIAVAMTFNVDTTYRWADAVLGGTNIVTLLADLTLMVGVFFLGRGVAKAMQYQSRVAQIALGLPVLAGAVVGAVTAFAFIDRGETTTTFMLDLGAQPAAATYSIIQFTYDGVVLTAMAAAASRQIGRSRGAERLPAVSVLVGSLTGVTLSLVVIAMDLAHIIGNLTLMDGLSAAYDPLFLATFLFLCLGLGAQPALRWARARSRGEKTRALLAQVTPTWERAIDVRPGLSQLEPSFHREDDETRLHRQIVEVRDAVIDPRVTFTLSDAERVAVESAEAHLMAGDAGGLPRADIPKEVR</sequence>
<dbReference type="OrthoDB" id="3718129at2"/>
<dbReference type="Proteomes" id="UP000093355">
    <property type="component" value="Unassembled WGS sequence"/>
</dbReference>
<dbReference type="STRING" id="904291.A7J15_13050"/>
<dbReference type="EMBL" id="LXMD01000010">
    <property type="protein sequence ID" value="OCG75916.1"/>
    <property type="molecule type" value="Genomic_DNA"/>
</dbReference>
<proteinExistence type="predicted"/>
<evidence type="ECO:0000313" key="1">
    <source>
        <dbReference type="EMBL" id="OCG75916.1"/>
    </source>
</evidence>
<gene>
    <name evidence="1" type="ORF">A7J15_13050</name>
</gene>